<name>A0A1H4DEF3_9BACT</name>
<reference evidence="1 2" key="1">
    <citation type="submission" date="2016-10" db="EMBL/GenBank/DDBJ databases">
        <authorList>
            <person name="de Groot N.N."/>
        </authorList>
    </citation>
    <scope>NUCLEOTIDE SEQUENCE [LARGE SCALE GENOMIC DNA]</scope>
    <source>
        <strain evidence="1 2">DSM 7343</strain>
    </source>
</reference>
<protein>
    <submittedName>
        <fullName evidence="1">Uncharacterized protein</fullName>
    </submittedName>
</protein>
<proteinExistence type="predicted"/>
<organism evidence="1 2">
    <name type="scientific">Desulfuromusa kysingii</name>
    <dbReference type="NCBI Taxonomy" id="37625"/>
    <lineage>
        <taxon>Bacteria</taxon>
        <taxon>Pseudomonadati</taxon>
        <taxon>Thermodesulfobacteriota</taxon>
        <taxon>Desulfuromonadia</taxon>
        <taxon>Desulfuromonadales</taxon>
        <taxon>Geopsychrobacteraceae</taxon>
        <taxon>Desulfuromusa</taxon>
    </lineage>
</organism>
<keyword evidence="2" id="KW-1185">Reference proteome</keyword>
<dbReference type="Proteomes" id="UP000199409">
    <property type="component" value="Unassembled WGS sequence"/>
</dbReference>
<sequence>MSIPIITLDFCSEPVDLHCPVCGQLIFSLGVQQNICPHLLFWGDSAAQSYAWQQDQDAQQFKLVLKKRYEEACKNGFYGTIEDYTASVRIEKCATIAAEIVATKTAFMFAISTSDIGCGGMHNGTIYALFAYQQKSCQLR</sequence>
<gene>
    <name evidence="1" type="ORF">SAMN05660420_02900</name>
</gene>
<evidence type="ECO:0000313" key="1">
    <source>
        <dbReference type="EMBL" id="SEA70799.1"/>
    </source>
</evidence>
<dbReference type="EMBL" id="FNQN01000010">
    <property type="protein sequence ID" value="SEA70799.1"/>
    <property type="molecule type" value="Genomic_DNA"/>
</dbReference>
<evidence type="ECO:0000313" key="2">
    <source>
        <dbReference type="Proteomes" id="UP000199409"/>
    </source>
</evidence>
<dbReference type="AlphaFoldDB" id="A0A1H4DEF3"/>
<dbReference type="STRING" id="37625.SAMN05660420_02900"/>
<dbReference type="RefSeq" id="WP_092350102.1">
    <property type="nucleotide sequence ID" value="NZ_FNQN01000010.1"/>
</dbReference>
<accession>A0A1H4DEF3</accession>